<proteinExistence type="predicted"/>
<accession>A0ABR2IQE0</accession>
<keyword evidence="2" id="KW-1185">Reference proteome</keyword>
<organism evidence="1 2">
    <name type="scientific">Tritrichomonas musculus</name>
    <dbReference type="NCBI Taxonomy" id="1915356"/>
    <lineage>
        <taxon>Eukaryota</taxon>
        <taxon>Metamonada</taxon>
        <taxon>Parabasalia</taxon>
        <taxon>Tritrichomonadida</taxon>
        <taxon>Tritrichomonadidae</taxon>
        <taxon>Tritrichomonas</taxon>
    </lineage>
</organism>
<sequence>MQNTANVQKDLLDPDKALYAQTHKIIKEIFDKHSLEGVETFHFPCICKGNQAVINCYEIAKQLGKTNRALKREIKSIIHDSNFTIDRNSSLMLQMAQDPQFKASHWISITLNKVSKDTQNIKLMLESTMELWNNYYHNQEATPIELVALLIKFKGTNKEDRNSFFNRIFDVIGQKLGSERKFSKRTFDRSSDECQNQVMSIFLSLFGNRITKEKIEEIVKSAVFKCNDFQREMQSNFHTFSQEFIDLIPTHYCIDNPMPRVEPEPTETIFYPFFDSDNHNCDDDHNDDDFFCNLLTFALLTKYYLNVYILICNF</sequence>
<evidence type="ECO:0000313" key="1">
    <source>
        <dbReference type="EMBL" id="KAK8867170.1"/>
    </source>
</evidence>
<name>A0ABR2IQE0_9EUKA</name>
<protein>
    <recommendedName>
        <fullName evidence="3">Initiator binding domain-containing protein</fullName>
    </recommendedName>
</protein>
<evidence type="ECO:0000313" key="2">
    <source>
        <dbReference type="Proteomes" id="UP001470230"/>
    </source>
</evidence>
<evidence type="ECO:0008006" key="3">
    <source>
        <dbReference type="Google" id="ProtNLM"/>
    </source>
</evidence>
<gene>
    <name evidence="1" type="ORF">M9Y10_010146</name>
</gene>
<dbReference type="EMBL" id="JAPFFF010000015">
    <property type="protein sequence ID" value="KAK8867170.1"/>
    <property type="molecule type" value="Genomic_DNA"/>
</dbReference>
<reference evidence="1 2" key="1">
    <citation type="submission" date="2024-04" db="EMBL/GenBank/DDBJ databases">
        <title>Tritrichomonas musculus Genome.</title>
        <authorList>
            <person name="Alves-Ferreira E."/>
            <person name="Grigg M."/>
            <person name="Lorenzi H."/>
            <person name="Galac M."/>
        </authorList>
    </citation>
    <scope>NUCLEOTIDE SEQUENCE [LARGE SCALE GENOMIC DNA]</scope>
    <source>
        <strain evidence="1 2">EAF2021</strain>
    </source>
</reference>
<comment type="caution">
    <text evidence="1">The sequence shown here is derived from an EMBL/GenBank/DDBJ whole genome shotgun (WGS) entry which is preliminary data.</text>
</comment>
<dbReference type="Proteomes" id="UP001470230">
    <property type="component" value="Unassembled WGS sequence"/>
</dbReference>